<dbReference type="InterPro" id="IPR036047">
    <property type="entry name" value="F-box-like_dom_sf"/>
</dbReference>
<organism evidence="2">
    <name type="scientific">Oryza meridionalis</name>
    <dbReference type="NCBI Taxonomy" id="40149"/>
    <lineage>
        <taxon>Eukaryota</taxon>
        <taxon>Viridiplantae</taxon>
        <taxon>Streptophyta</taxon>
        <taxon>Embryophyta</taxon>
        <taxon>Tracheophyta</taxon>
        <taxon>Spermatophyta</taxon>
        <taxon>Magnoliopsida</taxon>
        <taxon>Liliopsida</taxon>
        <taxon>Poales</taxon>
        <taxon>Poaceae</taxon>
        <taxon>BOP clade</taxon>
        <taxon>Oryzoideae</taxon>
        <taxon>Oryzeae</taxon>
        <taxon>Oryzinae</taxon>
        <taxon>Oryza</taxon>
    </lineage>
</organism>
<dbReference type="PANTHER" id="PTHR44586:SF10">
    <property type="entry name" value="DUF295 DOMAIN-CONTAINING PROTEIN"/>
    <property type="match status" value="1"/>
</dbReference>
<accession>A0A0E0DPR8</accession>
<dbReference type="eggNOG" id="ENOG502S4JC">
    <property type="taxonomic scope" value="Eukaryota"/>
</dbReference>
<dbReference type="Gene3D" id="1.20.1280.50">
    <property type="match status" value="1"/>
</dbReference>
<dbReference type="HOGENOM" id="CLU_019286_13_1_1"/>
<dbReference type="Gramene" id="OMERI05G09940.1">
    <property type="protein sequence ID" value="OMERI05G09940.1"/>
    <property type="gene ID" value="OMERI05G09940"/>
</dbReference>
<sequence length="420" mass="47663">MDAAPPPPPPPVNRLDLPADMLSAVFTTLEFPDLLRCGAVCTTWLATARALLRDGFYSCPQTPRLLYAAASSSGTDAELCSLADKTTYAVPSFTGPPISDRYIVGCSHGWLVTADARSELHLLNPVTGDQISLPSVTTIEQVTPILDVDDADGSVTAYNLFFYDGNIPRKEYRTPAIYQLDELRNFIYMKAVISSDPASGDDFTVMLIHNPYMQLSFARSSDKQWNWITFHNNIRFSDCIFEDDVFYAITYHGVVHLIDVKGDFYTRRVIVQETLPMMYLIVYLARSPDHGDFMQIFRFTRSSETDPPVTRTTKISVLKLDLEDKERFVDYDLGDNAVFIGRNYTTCLSAKDYPELMPNHIYFTDDDEYSLRAFKDTPRDIGVYNYEDDSVGEVVSPQPWLKWPPPIWITPSFKRLPKHV</sequence>
<dbReference type="Proteomes" id="UP000008021">
    <property type="component" value="Chromosome 5"/>
</dbReference>
<dbReference type="STRING" id="40149.A0A0E0DPR8"/>
<dbReference type="AlphaFoldDB" id="A0A0E0DPR8"/>
<evidence type="ECO:0000313" key="2">
    <source>
        <dbReference type="EnsemblPlants" id="OMERI05G09940.1"/>
    </source>
</evidence>
<feature type="domain" description="F-box" evidence="1">
    <location>
        <begin position="11"/>
        <end position="44"/>
    </location>
</feature>
<reference evidence="2" key="2">
    <citation type="submission" date="2018-05" db="EMBL/GenBank/DDBJ databases">
        <title>OmerRS3 (Oryza meridionalis Reference Sequence Version 3).</title>
        <authorList>
            <person name="Zhang J."/>
            <person name="Kudrna D."/>
            <person name="Lee S."/>
            <person name="Talag J."/>
            <person name="Welchert J."/>
            <person name="Wing R.A."/>
        </authorList>
    </citation>
    <scope>NUCLEOTIDE SEQUENCE [LARGE SCALE GENOMIC DNA]</scope>
    <source>
        <strain evidence="2">cv. OR44</strain>
    </source>
</reference>
<dbReference type="InterPro" id="IPR005174">
    <property type="entry name" value="KIB1-4_b-propeller"/>
</dbReference>
<keyword evidence="3" id="KW-1185">Reference proteome</keyword>
<dbReference type="Pfam" id="PF12937">
    <property type="entry name" value="F-box-like"/>
    <property type="match status" value="1"/>
</dbReference>
<dbReference type="Pfam" id="PF03478">
    <property type="entry name" value="Beta-prop_KIB1-4"/>
    <property type="match status" value="1"/>
</dbReference>
<dbReference type="EnsemblPlants" id="OMERI05G09940.1">
    <property type="protein sequence ID" value="OMERI05G09940.1"/>
    <property type="gene ID" value="OMERI05G09940"/>
</dbReference>
<protein>
    <recommendedName>
        <fullName evidence="1">F-box domain-containing protein</fullName>
    </recommendedName>
</protein>
<evidence type="ECO:0000259" key="1">
    <source>
        <dbReference type="PROSITE" id="PS50181"/>
    </source>
</evidence>
<reference evidence="2" key="1">
    <citation type="submission" date="2015-04" db="UniProtKB">
        <authorList>
            <consortium name="EnsemblPlants"/>
        </authorList>
    </citation>
    <scope>IDENTIFICATION</scope>
</reference>
<dbReference type="SUPFAM" id="SSF81383">
    <property type="entry name" value="F-box domain"/>
    <property type="match status" value="1"/>
</dbReference>
<dbReference type="PANTHER" id="PTHR44586">
    <property type="entry name" value="F-BOX DOMAIN CONTAINING PROTEIN, EXPRESSED"/>
    <property type="match status" value="1"/>
</dbReference>
<dbReference type="InterPro" id="IPR001810">
    <property type="entry name" value="F-box_dom"/>
</dbReference>
<dbReference type="PROSITE" id="PS50181">
    <property type="entry name" value="FBOX"/>
    <property type="match status" value="1"/>
</dbReference>
<name>A0A0E0DPR8_9ORYZ</name>
<proteinExistence type="predicted"/>
<evidence type="ECO:0000313" key="3">
    <source>
        <dbReference type="Proteomes" id="UP000008021"/>
    </source>
</evidence>